<evidence type="ECO:0000313" key="2">
    <source>
        <dbReference type="Proteomes" id="UP001175228"/>
    </source>
</evidence>
<protein>
    <submittedName>
        <fullName evidence="1">Uncharacterized protein</fullName>
    </submittedName>
</protein>
<organism evidence="1 2">
    <name type="scientific">Armillaria luteobubalina</name>
    <dbReference type="NCBI Taxonomy" id="153913"/>
    <lineage>
        <taxon>Eukaryota</taxon>
        <taxon>Fungi</taxon>
        <taxon>Dikarya</taxon>
        <taxon>Basidiomycota</taxon>
        <taxon>Agaricomycotina</taxon>
        <taxon>Agaricomycetes</taxon>
        <taxon>Agaricomycetidae</taxon>
        <taxon>Agaricales</taxon>
        <taxon>Marasmiineae</taxon>
        <taxon>Physalacriaceae</taxon>
        <taxon>Armillaria</taxon>
    </lineage>
</organism>
<keyword evidence="2" id="KW-1185">Reference proteome</keyword>
<sequence length="340" mass="38872">MTVQNHLIHMFQTNPQQVSMYNCPWWREIRFLRSVIKEWIYKQDVGYDELTWASHKMQWEKLAETSGDLDPPQQNDSVPNVKTDKVLLWLKEQLCESSVSTCTIVCGINQRVTARISTDSIYAITCIVDRLDARCCSILFLNMTIGTYITLTRYLDQGGDPDNLHPFSKDSPPEIEVMGTPYTFLHPMKTELCWSVLQFPVWLQQNLYVAAGCRLNTVIISVFNKPPTGSDGRTIGVWVAPVGNERTNKLTGSGALEWQGFYKRSVGNEREDLWGCYSIWYLRVWWTWQMCHMLMSWGYLCTIEASLQGGAMGMSNGQALIILTVAAIDKEVLDSCNEHI</sequence>
<proteinExistence type="predicted"/>
<dbReference type="EMBL" id="JAUEPU010000045">
    <property type="protein sequence ID" value="KAK0486781.1"/>
    <property type="molecule type" value="Genomic_DNA"/>
</dbReference>
<dbReference type="Proteomes" id="UP001175228">
    <property type="component" value="Unassembled WGS sequence"/>
</dbReference>
<comment type="caution">
    <text evidence="1">The sequence shown here is derived from an EMBL/GenBank/DDBJ whole genome shotgun (WGS) entry which is preliminary data.</text>
</comment>
<name>A0AA39PM65_9AGAR</name>
<reference evidence="1" key="1">
    <citation type="submission" date="2023-06" db="EMBL/GenBank/DDBJ databases">
        <authorList>
            <consortium name="Lawrence Berkeley National Laboratory"/>
            <person name="Ahrendt S."/>
            <person name="Sahu N."/>
            <person name="Indic B."/>
            <person name="Wong-Bajracharya J."/>
            <person name="Merenyi Z."/>
            <person name="Ke H.-M."/>
            <person name="Monk M."/>
            <person name="Kocsube S."/>
            <person name="Drula E."/>
            <person name="Lipzen A."/>
            <person name="Balint B."/>
            <person name="Henrissat B."/>
            <person name="Andreopoulos B."/>
            <person name="Martin F.M."/>
            <person name="Harder C.B."/>
            <person name="Rigling D."/>
            <person name="Ford K.L."/>
            <person name="Foster G.D."/>
            <person name="Pangilinan J."/>
            <person name="Papanicolaou A."/>
            <person name="Barry K."/>
            <person name="LaButti K."/>
            <person name="Viragh M."/>
            <person name="Koriabine M."/>
            <person name="Yan M."/>
            <person name="Riley R."/>
            <person name="Champramary S."/>
            <person name="Plett K.L."/>
            <person name="Tsai I.J."/>
            <person name="Slot J."/>
            <person name="Sipos G."/>
            <person name="Plett J."/>
            <person name="Nagy L.G."/>
            <person name="Grigoriev I.V."/>
        </authorList>
    </citation>
    <scope>NUCLEOTIDE SEQUENCE</scope>
    <source>
        <strain evidence="1">HWK02</strain>
    </source>
</reference>
<dbReference type="AlphaFoldDB" id="A0AA39PM65"/>
<gene>
    <name evidence="1" type="ORF">EDD18DRAFT_1111007</name>
</gene>
<evidence type="ECO:0000313" key="1">
    <source>
        <dbReference type="EMBL" id="KAK0486781.1"/>
    </source>
</evidence>
<accession>A0AA39PM65</accession>